<comment type="caution">
    <text evidence="1">The sequence shown here is derived from an EMBL/GenBank/DDBJ whole genome shotgun (WGS) entry which is preliminary data.</text>
</comment>
<dbReference type="GO" id="GO:0016020">
    <property type="term" value="C:membrane"/>
    <property type="evidence" value="ECO:0007669"/>
    <property type="project" value="InterPro"/>
</dbReference>
<sequence>MILSHRHRFVLFAPWKTASSTAHLRLQPLNESPYSRFFDFQPALNRVVHQHITCADFNALPEARLDYRRASFVRNPYDRVCSGFVQLQRDIATQMDVPFPQPWIRELVREQLDENRRQLEAAGYDLNAWIATITERQVYETGRNTNFSLHPAHYWTHLAGEPYVGFVGRVERFEPEFERLCGFLGIPVPPRADENVTDAAMLGSDAYRYADRLDRASIERINALFARDFELFDYARL</sequence>
<dbReference type="InterPro" id="IPR005331">
    <property type="entry name" value="Sulfotransferase"/>
</dbReference>
<evidence type="ECO:0000313" key="2">
    <source>
        <dbReference type="Proteomes" id="UP001151088"/>
    </source>
</evidence>
<dbReference type="Pfam" id="PF03567">
    <property type="entry name" value="Sulfotransfer_2"/>
    <property type="match status" value="1"/>
</dbReference>
<proteinExistence type="predicted"/>
<dbReference type="SUPFAM" id="SSF52540">
    <property type="entry name" value="P-loop containing nucleoside triphosphate hydrolases"/>
    <property type="match status" value="1"/>
</dbReference>
<name>A0A9X2T2I1_9HYPH</name>
<dbReference type="GO" id="GO:0008146">
    <property type="term" value="F:sulfotransferase activity"/>
    <property type="evidence" value="ECO:0007669"/>
    <property type="project" value="InterPro"/>
</dbReference>
<accession>A0A9X2T2I1</accession>
<reference evidence="1" key="1">
    <citation type="submission" date="2022-08" db="EMBL/GenBank/DDBJ databases">
        <authorList>
            <person name="Li F."/>
        </authorList>
    </citation>
    <scope>NUCLEOTIDE SEQUENCE</scope>
    <source>
        <strain evidence="1">MQZ15Z-1</strain>
    </source>
</reference>
<protein>
    <submittedName>
        <fullName evidence="1">Sulfotransferase family protein</fullName>
    </submittedName>
</protein>
<dbReference type="AlphaFoldDB" id="A0A9X2T2I1"/>
<dbReference type="EMBL" id="JANTHZ010000001">
    <property type="protein sequence ID" value="MCS0493836.1"/>
    <property type="molecule type" value="Genomic_DNA"/>
</dbReference>
<organism evidence="1 2">
    <name type="scientific">Ancylobacter mangrovi</name>
    <dbReference type="NCBI Taxonomy" id="2972472"/>
    <lineage>
        <taxon>Bacteria</taxon>
        <taxon>Pseudomonadati</taxon>
        <taxon>Pseudomonadota</taxon>
        <taxon>Alphaproteobacteria</taxon>
        <taxon>Hyphomicrobiales</taxon>
        <taxon>Xanthobacteraceae</taxon>
        <taxon>Ancylobacter</taxon>
    </lineage>
</organism>
<dbReference type="InterPro" id="IPR027417">
    <property type="entry name" value="P-loop_NTPase"/>
</dbReference>
<gene>
    <name evidence="1" type="ORF">NVS89_01910</name>
</gene>
<dbReference type="RefSeq" id="WP_258730785.1">
    <property type="nucleotide sequence ID" value="NZ_JANTHZ010000001.1"/>
</dbReference>
<keyword evidence="2" id="KW-1185">Reference proteome</keyword>
<dbReference type="Proteomes" id="UP001151088">
    <property type="component" value="Unassembled WGS sequence"/>
</dbReference>
<evidence type="ECO:0000313" key="1">
    <source>
        <dbReference type="EMBL" id="MCS0493836.1"/>
    </source>
</evidence>